<evidence type="ECO:0000313" key="2">
    <source>
        <dbReference type="Proteomes" id="UP000772434"/>
    </source>
</evidence>
<proteinExistence type="predicted"/>
<name>A0A9P5UGQ6_9AGAR</name>
<dbReference type="Gene3D" id="3.80.10.10">
    <property type="entry name" value="Ribonuclease Inhibitor"/>
    <property type="match status" value="1"/>
</dbReference>
<sequence length="398" mass="44294">MYGPAMGALGSDGDTGEGLKTPGTFLMRFIELVRADNQGNPESDHGLPLRSLTLRTHFDLGPSVWNSIHSISGLTRVSIWSMEGPPRVLQGWAKSLGPSLEELELGRCTGVPPTILITVLSHLPLLQSLRMKGVQSNSILNILTYLPNLSSLDVEYLPSQTRLLPRDQARLVLLPSLRTLTIRINSKTDDPHRMYDWIRRLASKAGLEVFKLHASSYFSQSRSRSYNSFSFLDMGETLIPRAFILDLSRLHSTTLQRFEATEAGAMMMSDVECLCVSFPKLEVLECTVGVEGILSIHQAIRSARSLTTLKLHILWLPPSFHPSAGRPLKPKLEELEASNYTQDYRFTIADARSLMLHTDDSVLRTIGVGGFLYQGKWILSPSTSETLEFIVVSNIEES</sequence>
<comment type="caution">
    <text evidence="1">The sequence shown here is derived from an EMBL/GenBank/DDBJ whole genome shotgun (WGS) entry which is preliminary data.</text>
</comment>
<dbReference type="SUPFAM" id="SSF52047">
    <property type="entry name" value="RNI-like"/>
    <property type="match status" value="1"/>
</dbReference>
<keyword evidence="2" id="KW-1185">Reference proteome</keyword>
<protein>
    <submittedName>
        <fullName evidence="1">Uncharacterized protein</fullName>
    </submittedName>
</protein>
<organism evidence="1 2">
    <name type="scientific">Rhodocollybia butyracea</name>
    <dbReference type="NCBI Taxonomy" id="206335"/>
    <lineage>
        <taxon>Eukaryota</taxon>
        <taxon>Fungi</taxon>
        <taxon>Dikarya</taxon>
        <taxon>Basidiomycota</taxon>
        <taxon>Agaricomycotina</taxon>
        <taxon>Agaricomycetes</taxon>
        <taxon>Agaricomycetidae</taxon>
        <taxon>Agaricales</taxon>
        <taxon>Marasmiineae</taxon>
        <taxon>Omphalotaceae</taxon>
        <taxon>Rhodocollybia</taxon>
    </lineage>
</organism>
<dbReference type="Proteomes" id="UP000772434">
    <property type="component" value="Unassembled WGS sequence"/>
</dbReference>
<dbReference type="AlphaFoldDB" id="A0A9P5UGQ6"/>
<accession>A0A9P5UGQ6</accession>
<reference evidence="1" key="1">
    <citation type="submission" date="2020-11" db="EMBL/GenBank/DDBJ databases">
        <authorList>
            <consortium name="DOE Joint Genome Institute"/>
            <person name="Ahrendt S."/>
            <person name="Riley R."/>
            <person name="Andreopoulos W."/>
            <person name="Labutti K."/>
            <person name="Pangilinan J."/>
            <person name="Ruiz-Duenas F.J."/>
            <person name="Barrasa J.M."/>
            <person name="Sanchez-Garcia M."/>
            <person name="Camarero S."/>
            <person name="Miyauchi S."/>
            <person name="Serrano A."/>
            <person name="Linde D."/>
            <person name="Babiker R."/>
            <person name="Drula E."/>
            <person name="Ayuso-Fernandez I."/>
            <person name="Pacheco R."/>
            <person name="Padilla G."/>
            <person name="Ferreira P."/>
            <person name="Barriuso J."/>
            <person name="Kellner H."/>
            <person name="Castanera R."/>
            <person name="Alfaro M."/>
            <person name="Ramirez L."/>
            <person name="Pisabarro A.G."/>
            <person name="Kuo A."/>
            <person name="Tritt A."/>
            <person name="Lipzen A."/>
            <person name="He G."/>
            <person name="Yan M."/>
            <person name="Ng V."/>
            <person name="Cullen D."/>
            <person name="Martin F."/>
            <person name="Rosso M.-N."/>
            <person name="Henrissat B."/>
            <person name="Hibbett D."/>
            <person name="Martinez A.T."/>
            <person name="Grigoriev I.V."/>
        </authorList>
    </citation>
    <scope>NUCLEOTIDE SEQUENCE</scope>
    <source>
        <strain evidence="1">AH 40177</strain>
    </source>
</reference>
<dbReference type="EMBL" id="JADNRY010000001">
    <property type="protein sequence ID" value="KAF9078677.1"/>
    <property type="molecule type" value="Genomic_DNA"/>
</dbReference>
<gene>
    <name evidence="1" type="ORF">BDP27DRAFT_1309995</name>
</gene>
<dbReference type="OrthoDB" id="5297217at2759"/>
<evidence type="ECO:0000313" key="1">
    <source>
        <dbReference type="EMBL" id="KAF9078677.1"/>
    </source>
</evidence>
<feature type="non-terminal residue" evidence="1">
    <location>
        <position position="1"/>
    </location>
</feature>
<dbReference type="InterPro" id="IPR032675">
    <property type="entry name" value="LRR_dom_sf"/>
</dbReference>